<evidence type="ECO:0000256" key="3">
    <source>
        <dbReference type="ARBA" id="ARBA00023136"/>
    </source>
</evidence>
<evidence type="ECO:0000313" key="6">
    <source>
        <dbReference type="EMBL" id="EMY80427.1"/>
    </source>
</evidence>
<dbReference type="eggNOG" id="COG0768">
    <property type="taxonomic scope" value="Bacteria"/>
</dbReference>
<evidence type="ECO:0000256" key="4">
    <source>
        <dbReference type="SAM" id="Phobius"/>
    </source>
</evidence>
<dbReference type="InterPro" id="IPR050515">
    <property type="entry name" value="Beta-lactam/transpept"/>
</dbReference>
<dbReference type="RefSeq" id="WP_003442407.1">
    <property type="nucleotide sequence ID" value="NZ_APLF01000013.1"/>
</dbReference>
<dbReference type="InterPro" id="IPR012338">
    <property type="entry name" value="Beta-lactam/transpept-like"/>
</dbReference>
<evidence type="ECO:0000259" key="5">
    <source>
        <dbReference type="PROSITE" id="PS51178"/>
    </source>
</evidence>
<dbReference type="SUPFAM" id="SSF54184">
    <property type="entry name" value="Penicillin-binding protein 2x (pbp-2x), c-terminal domain"/>
    <property type="match status" value="1"/>
</dbReference>
<dbReference type="Gene3D" id="3.30.450.330">
    <property type="match status" value="1"/>
</dbReference>
<evidence type="ECO:0000256" key="1">
    <source>
        <dbReference type="ARBA" id="ARBA00004370"/>
    </source>
</evidence>
<proteinExistence type="predicted"/>
<keyword evidence="6" id="KW-0132">Cell division</keyword>
<keyword evidence="2" id="KW-0121">Carboxypeptidase</keyword>
<dbReference type="STRING" id="1189619.pgond44_11793"/>
<dbReference type="Pfam" id="PF00905">
    <property type="entry name" value="Transpeptidase"/>
    <property type="match status" value="1"/>
</dbReference>
<dbReference type="SUPFAM" id="SSF56519">
    <property type="entry name" value="Penicillin binding protein dimerisation domain"/>
    <property type="match status" value="1"/>
</dbReference>
<gene>
    <name evidence="6" type="ORF">pgond44_11793</name>
</gene>
<dbReference type="Proteomes" id="UP000012317">
    <property type="component" value="Unassembled WGS sequence"/>
</dbReference>
<keyword evidence="2" id="KW-0378">Hydrolase</keyword>
<dbReference type="PATRIC" id="fig|1189619.4.peg.2433"/>
<dbReference type="GO" id="GO:0005886">
    <property type="term" value="C:plasma membrane"/>
    <property type="evidence" value="ECO:0007669"/>
    <property type="project" value="TreeGrafter"/>
</dbReference>
<organism evidence="6 7">
    <name type="scientific">Psychroflexus gondwanensis ACAM 44</name>
    <dbReference type="NCBI Taxonomy" id="1189619"/>
    <lineage>
        <taxon>Bacteria</taxon>
        <taxon>Pseudomonadati</taxon>
        <taxon>Bacteroidota</taxon>
        <taxon>Flavobacteriia</taxon>
        <taxon>Flavobacteriales</taxon>
        <taxon>Flavobacteriaceae</taxon>
        <taxon>Psychroflexus</taxon>
    </lineage>
</organism>
<dbReference type="GO" id="GO:0051301">
    <property type="term" value="P:cell division"/>
    <property type="evidence" value="ECO:0007669"/>
    <property type="project" value="UniProtKB-KW"/>
</dbReference>
<keyword evidence="7" id="KW-1185">Reference proteome</keyword>
<dbReference type="eggNOG" id="COG2815">
    <property type="taxonomic scope" value="Bacteria"/>
</dbReference>
<dbReference type="InterPro" id="IPR005311">
    <property type="entry name" value="PBP_dimer"/>
</dbReference>
<comment type="caution">
    <text evidence="6">The sequence shown here is derived from an EMBL/GenBank/DDBJ whole genome shotgun (WGS) entry which is preliminary data.</text>
</comment>
<dbReference type="InterPro" id="IPR036138">
    <property type="entry name" value="PBP_dimer_sf"/>
</dbReference>
<sequence length="654" mass="73729">MTTDKSILRRFYIIAALLVLVFMGMGYKLFDIQIVEGQKYKDIAQQTVFRNFNIEPNRGNLYDTNMNLLATSVPKYDIRFDAVTVSEANFQKYASALATELSKMLGGSKDDYLRKLKRARVIKNRYVLIAKQLDYSDYIKIREFPLFNLGPYKGGFIAEQSTVRENPLGKIGERTVGFGNVGLEGAFDEYLKGKQGQRLKQKIAKGQWKPISDVNEVEPEDGYDVISTIDVNIQDVAHHALLEQLEKFEADHGSVVVMETKTGEIKAISNLGRIKNSTKYYEKLNYAVYEPHEPGSTFKLMSMAAALEDRVIDTSTVFDTEKGMVQFFDRKVYDSKRGGYGKISAAKAFEVSSNTAFAKMIYNNYKDDPERFVNRLYNMGLNEKIGLKIKGEGEPKIPHPEDSNWYGTTLPWMSFGYGVSLTSLQILTFYNAIANDGVKIKPKFIKEVRDKNTLIESYVEPILEESICSEETAKKLQAMMKKVVEEGTGSNIYNPNFSMAGKTGTCQTEYWIESGRYVSSFVGYFPAEAPKYSCIVVIHKPNPEIGYYGSTVAAPVFEKIAQKIFIDTPLKDEMLREAIPSNFASSSYENYYETSQKYKTIMPDLTGYPAMDAVSILENLGLQVNLIGQGTVIKQSIKKGSKISNNQRINLISS</sequence>
<comment type="subcellular location">
    <subcellularLocation>
        <location evidence="1">Membrane</location>
    </subcellularLocation>
</comment>
<dbReference type="GO" id="GO:0004180">
    <property type="term" value="F:carboxypeptidase activity"/>
    <property type="evidence" value="ECO:0007669"/>
    <property type="project" value="UniProtKB-KW"/>
</dbReference>
<keyword evidence="6" id="KW-0131">Cell cycle</keyword>
<feature type="transmembrane region" description="Helical" evidence="4">
    <location>
        <begin position="12"/>
        <end position="30"/>
    </location>
</feature>
<dbReference type="CDD" id="cd06575">
    <property type="entry name" value="PASTA_Pbp2x-like_2"/>
    <property type="match status" value="1"/>
</dbReference>
<reference evidence="6 7" key="1">
    <citation type="journal article" date="2014" name="Genome Biol. Evol.">
        <title>Extensive gene acquisition in the extremely psychrophilic bacterial species Psychroflexus torquis and the link to sea-ice ecosystem specialism.</title>
        <authorList>
            <person name="Feng S."/>
            <person name="Powell S.M."/>
            <person name="Wilson R."/>
            <person name="Bowman J.P."/>
        </authorList>
    </citation>
    <scope>NUCLEOTIDE SEQUENCE [LARGE SCALE GENOMIC DNA]</scope>
    <source>
        <strain evidence="6 7">ACAM 44</strain>
    </source>
</reference>
<dbReference type="Pfam" id="PF03717">
    <property type="entry name" value="PBP_dimer"/>
    <property type="match status" value="1"/>
</dbReference>
<protein>
    <submittedName>
        <fullName evidence="6">Cell division protein/peptidoglycan transpeptidase FtsI</fullName>
    </submittedName>
</protein>
<dbReference type="SUPFAM" id="SSF56601">
    <property type="entry name" value="beta-lactamase/transpeptidase-like"/>
    <property type="match status" value="1"/>
</dbReference>
<dbReference type="Gene3D" id="3.90.1310.10">
    <property type="entry name" value="Penicillin-binding protein 2a (Domain 2)"/>
    <property type="match status" value="1"/>
</dbReference>
<dbReference type="Gene3D" id="3.40.710.10">
    <property type="entry name" value="DD-peptidase/beta-lactamase superfamily"/>
    <property type="match status" value="1"/>
</dbReference>
<name>N1WT95_9FLAO</name>
<dbReference type="Gene3D" id="3.30.10.20">
    <property type="match status" value="1"/>
</dbReference>
<keyword evidence="2" id="KW-0645">Protease</keyword>
<dbReference type="Pfam" id="PF03793">
    <property type="entry name" value="PASTA"/>
    <property type="match status" value="1"/>
</dbReference>
<dbReference type="GO" id="GO:0071555">
    <property type="term" value="P:cell wall organization"/>
    <property type="evidence" value="ECO:0007669"/>
    <property type="project" value="TreeGrafter"/>
</dbReference>
<keyword evidence="4" id="KW-1133">Transmembrane helix</keyword>
<dbReference type="PANTHER" id="PTHR30627:SF1">
    <property type="entry name" value="PEPTIDOGLYCAN D,D-TRANSPEPTIDASE FTSI"/>
    <property type="match status" value="1"/>
</dbReference>
<keyword evidence="4" id="KW-0812">Transmembrane</keyword>
<dbReference type="SMART" id="SM00740">
    <property type="entry name" value="PASTA"/>
    <property type="match status" value="1"/>
</dbReference>
<dbReference type="GO" id="GO:0008658">
    <property type="term" value="F:penicillin binding"/>
    <property type="evidence" value="ECO:0007669"/>
    <property type="project" value="InterPro"/>
</dbReference>
<accession>N1WT95</accession>
<dbReference type="EMBL" id="APLF01000013">
    <property type="protein sequence ID" value="EMY80427.1"/>
    <property type="molecule type" value="Genomic_DNA"/>
</dbReference>
<evidence type="ECO:0000313" key="7">
    <source>
        <dbReference type="Proteomes" id="UP000012317"/>
    </source>
</evidence>
<dbReference type="PROSITE" id="PS51178">
    <property type="entry name" value="PASTA"/>
    <property type="match status" value="1"/>
</dbReference>
<keyword evidence="3 4" id="KW-0472">Membrane</keyword>
<dbReference type="PANTHER" id="PTHR30627">
    <property type="entry name" value="PEPTIDOGLYCAN D,D-TRANSPEPTIDASE"/>
    <property type="match status" value="1"/>
</dbReference>
<dbReference type="AlphaFoldDB" id="N1WT95"/>
<feature type="domain" description="PASTA" evidence="5">
    <location>
        <begin position="596"/>
        <end position="654"/>
    </location>
</feature>
<evidence type="ECO:0000256" key="2">
    <source>
        <dbReference type="ARBA" id="ARBA00022645"/>
    </source>
</evidence>
<dbReference type="InterPro" id="IPR005543">
    <property type="entry name" value="PASTA_dom"/>
</dbReference>
<dbReference type="InterPro" id="IPR001460">
    <property type="entry name" value="PCN-bd_Tpept"/>
</dbReference>